<evidence type="ECO:0000256" key="9">
    <source>
        <dbReference type="ARBA" id="ARBA00022840"/>
    </source>
</evidence>
<dbReference type="SUPFAM" id="SSF55931">
    <property type="entry name" value="Glutamine synthetase/guanido kinase"/>
    <property type="match status" value="1"/>
</dbReference>
<dbReference type="AlphaFoldDB" id="A0A4V2QGL3"/>
<keyword evidence="6 18" id="KW-0436">Ligase</keyword>
<evidence type="ECO:0000256" key="8">
    <source>
        <dbReference type="ARBA" id="ARBA00022741"/>
    </source>
</evidence>
<keyword evidence="15" id="KW-0597">Phosphoprotein</keyword>
<evidence type="ECO:0000256" key="16">
    <source>
        <dbReference type="PROSITE-ProRule" id="PRU01330"/>
    </source>
</evidence>
<evidence type="ECO:0000313" key="21">
    <source>
        <dbReference type="EMBL" id="TCL76317.1"/>
    </source>
</evidence>
<keyword evidence="9 13" id="KW-0067">ATP-binding</keyword>
<evidence type="ECO:0000256" key="18">
    <source>
        <dbReference type="RuleBase" id="RU004356"/>
    </source>
</evidence>
<dbReference type="PROSITE" id="PS00180">
    <property type="entry name" value="GLNA_1"/>
    <property type="match status" value="1"/>
</dbReference>
<dbReference type="OrthoDB" id="9807095at2"/>
<dbReference type="EMBL" id="SLUN01000002">
    <property type="protein sequence ID" value="TCL76317.1"/>
    <property type="molecule type" value="Genomic_DNA"/>
</dbReference>
<feature type="domain" description="GS catalytic" evidence="20">
    <location>
        <begin position="105"/>
        <end position="440"/>
    </location>
</feature>
<feature type="binding site" evidence="13">
    <location>
        <begin position="243"/>
        <end position="245"/>
    </location>
    <ligand>
        <name>ATP</name>
        <dbReference type="ChEBI" id="CHEBI:30616"/>
    </ligand>
</feature>
<evidence type="ECO:0000256" key="2">
    <source>
        <dbReference type="ARBA" id="ARBA00009897"/>
    </source>
</evidence>
<feature type="domain" description="GS beta-grasp" evidence="19">
    <location>
        <begin position="13"/>
        <end position="98"/>
    </location>
</feature>
<evidence type="ECO:0000259" key="19">
    <source>
        <dbReference type="PROSITE" id="PS51986"/>
    </source>
</evidence>
<comment type="caution">
    <text evidence="21">The sequence shown here is derived from an EMBL/GenBank/DDBJ whole genome shotgun (WGS) entry which is preliminary data.</text>
</comment>
<keyword evidence="8 13" id="KW-0547">Nucleotide-binding</keyword>
<feature type="binding site" evidence="12">
    <location>
        <position position="300"/>
    </location>
    <ligand>
        <name>L-glutamate</name>
        <dbReference type="ChEBI" id="CHEBI:29985"/>
    </ligand>
</feature>
<dbReference type="InterPro" id="IPR027303">
    <property type="entry name" value="Gln_synth_gly_rich_site"/>
</dbReference>
<name>A0A4V2QGL3_HYDET</name>
<protein>
    <recommendedName>
        <fullName evidence="4 18">Glutamine synthetase</fullName>
        <ecNumber evidence="3 18">6.3.1.2</ecNumber>
    </recommendedName>
</protein>
<feature type="binding site" evidence="14">
    <location>
        <position position="130"/>
    </location>
    <ligand>
        <name>Mg(2+)</name>
        <dbReference type="ChEBI" id="CHEBI:18420"/>
        <label>1</label>
    </ligand>
</feature>
<evidence type="ECO:0000256" key="13">
    <source>
        <dbReference type="PIRSR" id="PIRSR604809-2"/>
    </source>
</evidence>
<feature type="binding site" evidence="13">
    <location>
        <position position="180"/>
    </location>
    <ligand>
        <name>ATP</name>
        <dbReference type="ChEBI" id="CHEBI:30616"/>
    </ligand>
</feature>
<feature type="binding site" evidence="14">
    <location>
        <position position="128"/>
    </location>
    <ligand>
        <name>Mg(2+)</name>
        <dbReference type="ChEBI" id="CHEBI:18420"/>
        <label>1</label>
    </ligand>
</feature>
<dbReference type="GO" id="GO:0005524">
    <property type="term" value="F:ATP binding"/>
    <property type="evidence" value="ECO:0007669"/>
    <property type="project" value="UniProtKB-KW"/>
</dbReference>
<feature type="binding site" evidence="14">
    <location>
        <position position="192"/>
    </location>
    <ligand>
        <name>Mg(2+)</name>
        <dbReference type="ChEBI" id="CHEBI:18420"/>
        <label>1</label>
    </ligand>
</feature>
<dbReference type="FunFam" id="3.30.590.10:FF:000003">
    <property type="entry name" value="Glutamine synthetase 2"/>
    <property type="match status" value="1"/>
</dbReference>
<feature type="binding site" evidence="12">
    <location>
        <position position="294"/>
    </location>
    <ligand>
        <name>L-glutamate</name>
        <dbReference type="ChEBI" id="CHEBI:29985"/>
    </ligand>
</feature>
<proteinExistence type="inferred from homology"/>
<feature type="binding site" evidence="12">
    <location>
        <begin position="236"/>
        <end position="237"/>
    </location>
    <ligand>
        <name>L-glutamate</name>
        <dbReference type="ChEBI" id="CHEBI:29985"/>
    </ligand>
</feature>
<evidence type="ECO:0000256" key="1">
    <source>
        <dbReference type="ARBA" id="ARBA00004496"/>
    </source>
</evidence>
<feature type="binding site" evidence="13">
    <location>
        <position position="312"/>
    </location>
    <ligand>
        <name>ATP</name>
        <dbReference type="ChEBI" id="CHEBI:30616"/>
    </ligand>
</feature>
<comment type="cofactor">
    <cofactor evidence="14">
        <name>Mg(2+)</name>
        <dbReference type="ChEBI" id="CHEBI:18420"/>
    </cofactor>
    <text evidence="14">Binds 2 Mg(2+) ions per subunit.</text>
</comment>
<evidence type="ECO:0000256" key="10">
    <source>
        <dbReference type="ARBA" id="ARBA00022842"/>
    </source>
</evidence>
<evidence type="ECO:0000256" key="12">
    <source>
        <dbReference type="PIRSR" id="PIRSR604809-1"/>
    </source>
</evidence>
<dbReference type="PROSITE" id="PS51987">
    <property type="entry name" value="GS_CATALYTIC"/>
    <property type="match status" value="1"/>
</dbReference>
<evidence type="ECO:0000256" key="14">
    <source>
        <dbReference type="PIRSR" id="PIRSR604809-3"/>
    </source>
</evidence>
<gene>
    <name evidence="21" type="ORF">EDC14_100270</name>
</gene>
<dbReference type="PANTHER" id="PTHR43785">
    <property type="entry name" value="GAMMA-GLUTAMYLPUTRESCINE SYNTHETASE"/>
    <property type="match status" value="1"/>
</dbReference>
<evidence type="ECO:0000256" key="17">
    <source>
        <dbReference type="RuleBase" id="RU000384"/>
    </source>
</evidence>
<feature type="binding site" evidence="12">
    <location>
        <position position="331"/>
    </location>
    <ligand>
        <name>L-glutamate</name>
        <dbReference type="ChEBI" id="CHEBI:29985"/>
    </ligand>
</feature>
<feature type="binding site" evidence="12">
    <location>
        <position position="312"/>
    </location>
    <ligand>
        <name>L-glutamate</name>
        <dbReference type="ChEBI" id="CHEBI:29985"/>
    </ligand>
</feature>
<dbReference type="InterPro" id="IPR027302">
    <property type="entry name" value="Gln_synth_N_conserv_site"/>
</dbReference>
<dbReference type="GO" id="GO:0046872">
    <property type="term" value="F:metal ion binding"/>
    <property type="evidence" value="ECO:0007669"/>
    <property type="project" value="UniProtKB-KW"/>
</dbReference>
<evidence type="ECO:0000256" key="5">
    <source>
        <dbReference type="ARBA" id="ARBA00022490"/>
    </source>
</evidence>
<keyword evidence="10 14" id="KW-0460">Magnesium</keyword>
<organism evidence="21 22">
    <name type="scientific">Hydrogenispora ethanolica</name>
    <dbReference type="NCBI Taxonomy" id="1082276"/>
    <lineage>
        <taxon>Bacteria</taxon>
        <taxon>Bacillati</taxon>
        <taxon>Bacillota</taxon>
        <taxon>Hydrogenispora</taxon>
    </lineage>
</organism>
<dbReference type="Pfam" id="PF03951">
    <property type="entry name" value="Gln-synt_N"/>
    <property type="match status" value="1"/>
</dbReference>
<feature type="binding site" evidence="14">
    <location>
        <position position="241"/>
    </location>
    <ligand>
        <name>Mg(2+)</name>
        <dbReference type="ChEBI" id="CHEBI:18420"/>
        <label>1</label>
    </ligand>
</feature>
<feature type="binding site" evidence="14">
    <location>
        <position position="329"/>
    </location>
    <ligand>
        <name>Mg(2+)</name>
        <dbReference type="ChEBI" id="CHEBI:18420"/>
        <label>1</label>
    </ligand>
</feature>
<keyword evidence="5" id="KW-0963">Cytoplasm</keyword>
<keyword evidence="7 14" id="KW-0479">Metal-binding</keyword>
<keyword evidence="22" id="KW-1185">Reference proteome</keyword>
<evidence type="ECO:0000256" key="4">
    <source>
        <dbReference type="ARBA" id="ARBA00021364"/>
    </source>
</evidence>
<dbReference type="InterPro" id="IPR004809">
    <property type="entry name" value="Gln_synth_I"/>
</dbReference>
<comment type="similarity">
    <text evidence="2 16 17">Belongs to the glutamine synthetase family.</text>
</comment>
<dbReference type="GO" id="GO:0006542">
    <property type="term" value="P:glutamine biosynthetic process"/>
    <property type="evidence" value="ECO:0007669"/>
    <property type="project" value="InterPro"/>
</dbReference>
<dbReference type="SMART" id="SM01230">
    <property type="entry name" value="Gln-synt_C"/>
    <property type="match status" value="1"/>
</dbReference>
<evidence type="ECO:0000256" key="11">
    <source>
        <dbReference type="ARBA" id="ARBA00049436"/>
    </source>
</evidence>
<accession>A0A4V2QGL3</accession>
<dbReference type="Proteomes" id="UP000295008">
    <property type="component" value="Unassembled WGS sequence"/>
</dbReference>
<dbReference type="Gene3D" id="3.10.20.70">
    <property type="entry name" value="Glutamine synthetase, N-terminal domain"/>
    <property type="match status" value="1"/>
</dbReference>
<dbReference type="GO" id="GO:0004356">
    <property type="term" value="F:glutamine synthetase activity"/>
    <property type="evidence" value="ECO:0007669"/>
    <property type="project" value="UniProtKB-EC"/>
</dbReference>
<evidence type="ECO:0000256" key="3">
    <source>
        <dbReference type="ARBA" id="ARBA00012937"/>
    </source>
</evidence>
<dbReference type="PROSITE" id="PS51986">
    <property type="entry name" value="GS_BETA_GRASP"/>
    <property type="match status" value="1"/>
</dbReference>
<dbReference type="Pfam" id="PF00120">
    <property type="entry name" value="Gln-synt_C"/>
    <property type="match status" value="1"/>
</dbReference>
<evidence type="ECO:0000256" key="6">
    <source>
        <dbReference type="ARBA" id="ARBA00022598"/>
    </source>
</evidence>
<evidence type="ECO:0000256" key="7">
    <source>
        <dbReference type="ARBA" id="ARBA00022723"/>
    </source>
</evidence>
<dbReference type="InterPro" id="IPR008147">
    <property type="entry name" value="Gln_synt_N"/>
</dbReference>
<evidence type="ECO:0000259" key="20">
    <source>
        <dbReference type="PROSITE" id="PS51987"/>
    </source>
</evidence>
<sequence>MNKEAIIAKCKELDVRFIRLQFTDILGVVKNVAIPISQLEKALNNQIMFDGSSIEGFTRVEESDMILQPDLNSFAIFPWRPREGSVARFICDIYTPENKPFEGDPRYVLQKVIREAADLGFTVNVGPECEFFLFKSNEDGTPSTVTHDKGGYFDLSPVDLGENARREIILTLEEMGFEIEASHHEVSPGQHEIDFRYSDPLSAADRVTTLKFVTRIIAQLHNLHATFMPKPLFGVNGSGMHIHLSLFKDGKNAFYDSQAKNQLSPAALYFIGGILKHIKAITAVTNPLVNSYKRLIPGYEAPVFQSWSASNRSALIRVPAARQSDTRIEIRNPDPCCNPYLAFSLLIKAGLDGIANKISPSEPIQKNVYLMTPAERALENISSLPSSLFEALEEMEKDPLCLATLGEHIMNRYVEAKMIEWEVYRSQIHQWEIDQYLGVF</sequence>
<dbReference type="InterPro" id="IPR008146">
    <property type="entry name" value="Gln_synth_cat_dom"/>
</dbReference>
<feature type="binding site" evidence="14">
    <location>
        <position position="185"/>
    </location>
    <ligand>
        <name>Mg(2+)</name>
        <dbReference type="ChEBI" id="CHEBI:18420"/>
        <label>1</label>
    </ligand>
</feature>
<comment type="subcellular location">
    <subcellularLocation>
        <location evidence="1">Cytoplasm</location>
    </subcellularLocation>
</comment>
<dbReference type="FunFam" id="3.10.20.70:FF:000005">
    <property type="entry name" value="Glutamine synthetase"/>
    <property type="match status" value="1"/>
</dbReference>
<dbReference type="InterPro" id="IPR036651">
    <property type="entry name" value="Gln_synt_N_sf"/>
</dbReference>
<dbReference type="Gene3D" id="3.30.590.10">
    <property type="entry name" value="Glutamine synthetase/guanido kinase, catalytic domain"/>
    <property type="match status" value="1"/>
</dbReference>
<dbReference type="SUPFAM" id="SSF54368">
    <property type="entry name" value="Glutamine synthetase, N-terminal domain"/>
    <property type="match status" value="1"/>
</dbReference>
<feature type="binding site" evidence="13">
    <location>
        <begin position="195"/>
        <end position="197"/>
    </location>
    <ligand>
        <name>ATP</name>
        <dbReference type="ChEBI" id="CHEBI:30616"/>
    </ligand>
</feature>
<dbReference type="PROSITE" id="PS00181">
    <property type="entry name" value="GLNA_ATP"/>
    <property type="match status" value="1"/>
</dbReference>
<evidence type="ECO:0000256" key="15">
    <source>
        <dbReference type="PIRSR" id="PIRSR604809-50"/>
    </source>
</evidence>
<reference evidence="21 22" key="1">
    <citation type="submission" date="2019-03" db="EMBL/GenBank/DDBJ databases">
        <title>Genomic Encyclopedia of Type Strains, Phase IV (KMG-IV): sequencing the most valuable type-strain genomes for metagenomic binning, comparative biology and taxonomic classification.</title>
        <authorList>
            <person name="Goeker M."/>
        </authorList>
    </citation>
    <scope>NUCLEOTIDE SEQUENCE [LARGE SCALE GENOMIC DNA]</scope>
    <source>
        <strain evidence="21 22">LX-B</strain>
    </source>
</reference>
<feature type="modified residue" description="O-AMP-tyrosine" evidence="15">
    <location>
        <position position="369"/>
    </location>
</feature>
<dbReference type="NCBIfam" id="TIGR00653">
    <property type="entry name" value="GlnA"/>
    <property type="match status" value="1"/>
</dbReference>
<dbReference type="EC" id="6.3.1.2" evidence="3 18"/>
<dbReference type="RefSeq" id="WP_132012502.1">
    <property type="nucleotide sequence ID" value="NZ_SLUN01000002.1"/>
</dbReference>
<comment type="catalytic activity">
    <reaction evidence="11 18">
        <text>L-glutamate + NH4(+) + ATP = L-glutamine + ADP + phosphate + H(+)</text>
        <dbReference type="Rhea" id="RHEA:16169"/>
        <dbReference type="ChEBI" id="CHEBI:15378"/>
        <dbReference type="ChEBI" id="CHEBI:28938"/>
        <dbReference type="ChEBI" id="CHEBI:29985"/>
        <dbReference type="ChEBI" id="CHEBI:30616"/>
        <dbReference type="ChEBI" id="CHEBI:43474"/>
        <dbReference type="ChEBI" id="CHEBI:58359"/>
        <dbReference type="ChEBI" id="CHEBI:456216"/>
        <dbReference type="EC" id="6.3.1.2"/>
    </reaction>
</comment>
<dbReference type="InterPro" id="IPR014746">
    <property type="entry name" value="Gln_synth/guanido_kin_cat_dom"/>
</dbReference>
<dbReference type="GO" id="GO:0005737">
    <property type="term" value="C:cytoplasm"/>
    <property type="evidence" value="ECO:0007669"/>
    <property type="project" value="UniProtKB-SubCell"/>
</dbReference>
<dbReference type="PANTHER" id="PTHR43785:SF12">
    <property type="entry name" value="TYPE-1 GLUTAMINE SYNTHETASE 2"/>
    <property type="match status" value="1"/>
</dbReference>
<evidence type="ECO:0000313" key="22">
    <source>
        <dbReference type="Proteomes" id="UP000295008"/>
    </source>
</evidence>